<sequence length="283" mass="30894">ADLVSQPHRKELEQNIGVINGQHYPTFFTLKNYSNGGEGVEIKLGGASGTKRAANGNWIEVITAGGSPAGMLQLDPTFRQPAFSIDNVHCICLDDFPLTGIFNDADGYPNTDQHDDPNGQIDGALLFDGINDYVRCEDNDSLDITGNLTISAWVQRPSAGSSDEVIVSKYNGGDYSYRLLFLDTNYVRWWLSQDGTPGNSAYVDSTLTITDTGWHFIVATFESGTLKIYIDGVDKTGSSTGSITSINTTTEPLFIGQENSNNYFEGKIDDVMIFDRALTAEEI</sequence>
<dbReference type="Gene3D" id="2.60.120.200">
    <property type="match status" value="1"/>
</dbReference>
<feature type="non-terminal residue" evidence="4">
    <location>
        <position position="1"/>
    </location>
</feature>
<organism evidence="4">
    <name type="scientific">marine sediment metagenome</name>
    <dbReference type="NCBI Taxonomy" id="412755"/>
    <lineage>
        <taxon>unclassified sequences</taxon>
        <taxon>metagenomes</taxon>
        <taxon>ecological metagenomes</taxon>
    </lineage>
</organism>
<dbReference type="InterPro" id="IPR013320">
    <property type="entry name" value="ConA-like_dom_sf"/>
</dbReference>
<accession>X1I3S0</accession>
<dbReference type="PANTHER" id="PTHR47635:SF2">
    <property type="entry name" value="LAMG-LIKE JELLYROLL FOLD DOMAIN-CONTAINING PROTEIN"/>
    <property type="match status" value="1"/>
</dbReference>
<keyword evidence="1" id="KW-0732">Signal</keyword>
<feature type="non-terminal residue" evidence="4">
    <location>
        <position position="283"/>
    </location>
</feature>
<evidence type="ECO:0000256" key="2">
    <source>
        <dbReference type="ARBA" id="ARBA00023157"/>
    </source>
</evidence>
<keyword evidence="2" id="KW-1015">Disulfide bond</keyword>
<protein>
    <recommendedName>
        <fullName evidence="3">LamG-like jellyroll fold domain-containing protein</fullName>
    </recommendedName>
</protein>
<reference evidence="4" key="1">
    <citation type="journal article" date="2014" name="Front. Microbiol.">
        <title>High frequency of phylogenetically diverse reductive dehalogenase-homologous genes in deep subseafloor sedimentary metagenomes.</title>
        <authorList>
            <person name="Kawai M."/>
            <person name="Futagami T."/>
            <person name="Toyoda A."/>
            <person name="Takaki Y."/>
            <person name="Nishi S."/>
            <person name="Hori S."/>
            <person name="Arai W."/>
            <person name="Tsubouchi T."/>
            <person name="Morono Y."/>
            <person name="Uchiyama I."/>
            <person name="Ito T."/>
            <person name="Fujiyama A."/>
            <person name="Inagaki F."/>
            <person name="Takami H."/>
        </authorList>
    </citation>
    <scope>NUCLEOTIDE SEQUENCE</scope>
    <source>
        <strain evidence="4">Expedition CK06-06</strain>
    </source>
</reference>
<comment type="caution">
    <text evidence="4">The sequence shown here is derived from an EMBL/GenBank/DDBJ whole genome shotgun (WGS) entry which is preliminary data.</text>
</comment>
<gene>
    <name evidence="4" type="ORF">S03H2_35167</name>
</gene>
<dbReference type="SUPFAM" id="SSF49899">
    <property type="entry name" value="Concanavalin A-like lectins/glucanases"/>
    <property type="match status" value="1"/>
</dbReference>
<dbReference type="EMBL" id="BARU01021498">
    <property type="protein sequence ID" value="GAH60739.1"/>
    <property type="molecule type" value="Genomic_DNA"/>
</dbReference>
<evidence type="ECO:0000313" key="4">
    <source>
        <dbReference type="EMBL" id="GAH60739.1"/>
    </source>
</evidence>
<dbReference type="SMART" id="SM00560">
    <property type="entry name" value="LamGL"/>
    <property type="match status" value="1"/>
</dbReference>
<dbReference type="AlphaFoldDB" id="X1I3S0"/>
<dbReference type="PANTHER" id="PTHR47635">
    <property type="entry name" value="CUB DOMAIN-CONTAINING PROTEIN"/>
    <property type="match status" value="1"/>
</dbReference>
<proteinExistence type="predicted"/>
<evidence type="ECO:0000256" key="1">
    <source>
        <dbReference type="ARBA" id="ARBA00022729"/>
    </source>
</evidence>
<name>X1I3S0_9ZZZZ</name>
<dbReference type="Pfam" id="PF13385">
    <property type="entry name" value="Laminin_G_3"/>
    <property type="match status" value="1"/>
</dbReference>
<evidence type="ECO:0000259" key="3">
    <source>
        <dbReference type="SMART" id="SM00560"/>
    </source>
</evidence>
<dbReference type="InterPro" id="IPR006558">
    <property type="entry name" value="LamG-like"/>
</dbReference>
<feature type="domain" description="LamG-like jellyroll fold" evidence="3">
    <location>
        <begin position="146"/>
        <end position="281"/>
    </location>
</feature>